<dbReference type="RefSeq" id="WP_111595878.1">
    <property type="nucleotide sequence ID" value="NZ_QLLL01000001.1"/>
</dbReference>
<name>A0A327R3X4_9BACT</name>
<organism evidence="1 2">
    <name type="scientific">Chitinophaga skermanii</name>
    <dbReference type="NCBI Taxonomy" id="331697"/>
    <lineage>
        <taxon>Bacteria</taxon>
        <taxon>Pseudomonadati</taxon>
        <taxon>Bacteroidota</taxon>
        <taxon>Chitinophagia</taxon>
        <taxon>Chitinophagales</taxon>
        <taxon>Chitinophagaceae</taxon>
        <taxon>Chitinophaga</taxon>
    </lineage>
</organism>
<evidence type="ECO:0000313" key="2">
    <source>
        <dbReference type="Proteomes" id="UP000249547"/>
    </source>
</evidence>
<dbReference type="EMBL" id="QLLL01000001">
    <property type="protein sequence ID" value="RAJ10748.1"/>
    <property type="molecule type" value="Genomic_DNA"/>
</dbReference>
<keyword evidence="2" id="KW-1185">Reference proteome</keyword>
<proteinExistence type="predicted"/>
<dbReference type="Proteomes" id="UP000249547">
    <property type="component" value="Unassembled WGS sequence"/>
</dbReference>
<protein>
    <submittedName>
        <fullName evidence="1">Uncharacterized protein</fullName>
    </submittedName>
</protein>
<dbReference type="AlphaFoldDB" id="A0A327R3X4"/>
<comment type="caution">
    <text evidence="1">The sequence shown here is derived from an EMBL/GenBank/DDBJ whole genome shotgun (WGS) entry which is preliminary data.</text>
</comment>
<sequence>MKLSTKLLIAVPILLLAALVMHNYLLARQFNQLHSPYNAQPVLFKTINLPNFHHVKVDGMYYTRIGNSTKPSDFDYADYSISRSYTPNCYLTIPEEMAAYTKYTVENDTLFIREEFPETAYDKLDELRTRVDYFKTRMIAMPSIASVTSEHADVTISNYKSAMPLMCINKIHGNIILSHDTLNNVYFKAHENTYVTVENSVRVDSLIPHLSRHTNFDIPLHLVKHIFPVEGDSTTSITINTNATTLKNLIDKL</sequence>
<evidence type="ECO:0000313" key="1">
    <source>
        <dbReference type="EMBL" id="RAJ10748.1"/>
    </source>
</evidence>
<reference evidence="1 2" key="1">
    <citation type="submission" date="2018-06" db="EMBL/GenBank/DDBJ databases">
        <title>Genomic Encyclopedia of Archaeal and Bacterial Type Strains, Phase II (KMG-II): from individual species to whole genera.</title>
        <authorList>
            <person name="Goeker M."/>
        </authorList>
    </citation>
    <scope>NUCLEOTIDE SEQUENCE [LARGE SCALE GENOMIC DNA]</scope>
    <source>
        <strain evidence="1 2">DSM 23857</strain>
    </source>
</reference>
<accession>A0A327R3X4</accession>
<gene>
    <name evidence="1" type="ORF">LX64_00355</name>
</gene>